<dbReference type="PANTHER" id="PTHR47926">
    <property type="entry name" value="PENTATRICOPEPTIDE REPEAT-CONTAINING PROTEIN"/>
    <property type="match status" value="1"/>
</dbReference>
<proteinExistence type="predicted"/>
<gene>
    <name evidence="4" type="ORF">CMV_021545</name>
</gene>
<organism evidence="4 5">
    <name type="scientific">Castanea mollissima</name>
    <name type="common">Chinese chestnut</name>
    <dbReference type="NCBI Taxonomy" id="60419"/>
    <lineage>
        <taxon>Eukaryota</taxon>
        <taxon>Viridiplantae</taxon>
        <taxon>Streptophyta</taxon>
        <taxon>Embryophyta</taxon>
        <taxon>Tracheophyta</taxon>
        <taxon>Spermatophyta</taxon>
        <taxon>Magnoliopsida</taxon>
        <taxon>eudicotyledons</taxon>
        <taxon>Gunneridae</taxon>
        <taxon>Pentapetalae</taxon>
        <taxon>rosids</taxon>
        <taxon>fabids</taxon>
        <taxon>Fagales</taxon>
        <taxon>Fagaceae</taxon>
        <taxon>Castanea</taxon>
    </lineage>
</organism>
<dbReference type="Pfam" id="PF01535">
    <property type="entry name" value="PPR"/>
    <property type="match status" value="1"/>
</dbReference>
<evidence type="ECO:0000313" key="5">
    <source>
        <dbReference type="Proteomes" id="UP000737018"/>
    </source>
</evidence>
<reference evidence="4" key="1">
    <citation type="submission" date="2020-03" db="EMBL/GenBank/DDBJ databases">
        <title>Castanea mollissima Vanexum genome sequencing.</title>
        <authorList>
            <person name="Staton M."/>
        </authorList>
    </citation>
    <scope>NUCLEOTIDE SEQUENCE</scope>
    <source>
        <tissue evidence="4">Leaf</tissue>
    </source>
</reference>
<keyword evidence="5" id="KW-1185">Reference proteome</keyword>
<dbReference type="InterPro" id="IPR046960">
    <property type="entry name" value="PPR_At4g14850-like_plant"/>
</dbReference>
<dbReference type="InterPro" id="IPR011990">
    <property type="entry name" value="TPR-like_helical_dom_sf"/>
</dbReference>
<accession>A0A8J4V933</accession>
<dbReference type="Pfam" id="PF13041">
    <property type="entry name" value="PPR_2"/>
    <property type="match status" value="1"/>
</dbReference>
<comment type="caution">
    <text evidence="4">The sequence shown here is derived from an EMBL/GenBank/DDBJ whole genome shotgun (WGS) entry which is preliminary data.</text>
</comment>
<dbReference type="EMBL" id="JRKL02004283">
    <property type="protein sequence ID" value="KAF3952963.1"/>
    <property type="molecule type" value="Genomic_DNA"/>
</dbReference>
<dbReference type="GO" id="GO:0009451">
    <property type="term" value="P:RNA modification"/>
    <property type="evidence" value="ECO:0007669"/>
    <property type="project" value="InterPro"/>
</dbReference>
<dbReference type="GO" id="GO:0003723">
    <property type="term" value="F:RNA binding"/>
    <property type="evidence" value="ECO:0007669"/>
    <property type="project" value="InterPro"/>
</dbReference>
<dbReference type="PANTHER" id="PTHR47926:SF347">
    <property type="entry name" value="PENTATRICOPEPTIDE REPEAT-CONTAINING PROTEIN"/>
    <property type="match status" value="1"/>
</dbReference>
<dbReference type="Proteomes" id="UP000737018">
    <property type="component" value="Unassembled WGS sequence"/>
</dbReference>
<evidence type="ECO:0000313" key="4">
    <source>
        <dbReference type="EMBL" id="KAF3952963.1"/>
    </source>
</evidence>
<name>A0A8J4V933_9ROSI</name>
<feature type="compositionally biased region" description="Polar residues" evidence="3">
    <location>
        <begin position="73"/>
        <end position="83"/>
    </location>
</feature>
<dbReference type="NCBIfam" id="TIGR00756">
    <property type="entry name" value="PPR"/>
    <property type="match status" value="1"/>
</dbReference>
<evidence type="ECO:0000256" key="3">
    <source>
        <dbReference type="SAM" id="MobiDB-lite"/>
    </source>
</evidence>
<feature type="repeat" description="PPR" evidence="2">
    <location>
        <begin position="382"/>
        <end position="416"/>
    </location>
</feature>
<evidence type="ECO:0008006" key="6">
    <source>
        <dbReference type="Google" id="ProtNLM"/>
    </source>
</evidence>
<dbReference type="InterPro" id="IPR002885">
    <property type="entry name" value="PPR_rpt"/>
</dbReference>
<feature type="region of interest" description="Disordered" evidence="3">
    <location>
        <begin position="98"/>
        <end position="160"/>
    </location>
</feature>
<dbReference type="PROSITE" id="PS51375">
    <property type="entry name" value="PPR"/>
    <property type="match status" value="1"/>
</dbReference>
<protein>
    <recommendedName>
        <fullName evidence="6">Pentatricopeptide repeat-containing protein</fullName>
    </recommendedName>
</protein>
<feature type="compositionally biased region" description="Polar residues" evidence="3">
    <location>
        <begin position="108"/>
        <end position="120"/>
    </location>
</feature>
<dbReference type="OrthoDB" id="185373at2759"/>
<sequence>MDSTITAPLDPVVMAQQIQALIANVQELMKQNEDLKRKVRLEGTSTSHSWRNRNDNDDEAYSPGNSKRETSEHTAQSTHGSNQMIKNFSKEFDEVKNAMKGKTAGTRRVSNSTDTPSKNSPIPIPFPTHPEPKPKAEAEAEAEAEAGKEKAGVAAEVEEVTPEASPHRLWLKRWRRRQLLRLRLEMELLSRAKGRCGGVRDDNESMIILSFLRRVQKHRPSLRDEPKSMISESKAVLVRVEQQSKLPIPSGDELEILVAFAGIYPDDLFHVKSIHAQIITNSVSKNQFLATKLVKAYCDLGHVGDARKVFDLFSQPKTILCNAMAFMEFLDFEMGGEVIRKAVDKEVESDQYFLGSSMNNFLVKFNSIDEARRVFDAMAERKVICWNLMIGGYVQAHHFNEAFGLFFEMHRLGIRPSQVTMASIIQAYMETRNLKLGKFVHGCVFGLGMGYDVLVLISLVDMNGCGMPGHGHQADGVYKKMIKEGLIKPNQTTFVAVLTACNHSGLVEEGFTLFHRM</sequence>
<dbReference type="Gene3D" id="1.25.40.10">
    <property type="entry name" value="Tetratricopeptide repeat domain"/>
    <property type="match status" value="2"/>
</dbReference>
<evidence type="ECO:0000256" key="1">
    <source>
        <dbReference type="ARBA" id="ARBA00022737"/>
    </source>
</evidence>
<dbReference type="AlphaFoldDB" id="A0A8J4V933"/>
<feature type="region of interest" description="Disordered" evidence="3">
    <location>
        <begin position="44"/>
        <end position="83"/>
    </location>
</feature>
<evidence type="ECO:0000256" key="2">
    <source>
        <dbReference type="PROSITE-ProRule" id="PRU00708"/>
    </source>
</evidence>
<keyword evidence="1" id="KW-0677">Repeat</keyword>